<evidence type="ECO:0000313" key="2">
    <source>
        <dbReference type="Proteomes" id="UP001152130"/>
    </source>
</evidence>
<reference evidence="1" key="1">
    <citation type="submission" date="2022-10" db="EMBL/GenBank/DDBJ databases">
        <title>Fusarium specimens isolated from Avocado Roots.</title>
        <authorList>
            <person name="Stajich J."/>
            <person name="Roper C."/>
            <person name="Heimlech-Rivalta G."/>
        </authorList>
    </citation>
    <scope>NUCLEOTIDE SEQUENCE</scope>
    <source>
        <strain evidence="1">CF00143</strain>
    </source>
</reference>
<gene>
    <name evidence="1" type="ORF">NW766_004365</name>
</gene>
<dbReference type="EMBL" id="JAPDHF010000006">
    <property type="protein sequence ID" value="KAJ4016175.1"/>
    <property type="molecule type" value="Genomic_DNA"/>
</dbReference>
<dbReference type="PANTHER" id="PTHR47843:SF5">
    <property type="entry name" value="BTB_POZ DOMAIN PROTEIN"/>
    <property type="match status" value="1"/>
</dbReference>
<sequence length="210" mass="24203">MHKSRTNWIQESVEGVVDITDFDIILVEAMVHFMYHLDYDVPSEQSAMSFHATVYQIADKYDVQSLKQLARTKFSTTVMKLEGWDKAEFPSVISLVWRTTLPKDRGLRDIVATASYKNLAALMEKKAFIDELTANGPFAVEVIRLQRNGSSISRRYHLGFDNTPRYHCDKCLYSFDFGNKRWSSEDVSRLSNSGPTYCPMCRYNGVQRVM</sequence>
<organism evidence="1 2">
    <name type="scientific">Fusarium irregulare</name>
    <dbReference type="NCBI Taxonomy" id="2494466"/>
    <lineage>
        <taxon>Eukaryota</taxon>
        <taxon>Fungi</taxon>
        <taxon>Dikarya</taxon>
        <taxon>Ascomycota</taxon>
        <taxon>Pezizomycotina</taxon>
        <taxon>Sordariomycetes</taxon>
        <taxon>Hypocreomycetidae</taxon>
        <taxon>Hypocreales</taxon>
        <taxon>Nectriaceae</taxon>
        <taxon>Fusarium</taxon>
        <taxon>Fusarium incarnatum-equiseti species complex</taxon>
    </lineage>
</organism>
<dbReference type="Proteomes" id="UP001152130">
    <property type="component" value="Unassembled WGS sequence"/>
</dbReference>
<name>A0A9W8PSB1_9HYPO</name>
<evidence type="ECO:0008006" key="3">
    <source>
        <dbReference type="Google" id="ProtNLM"/>
    </source>
</evidence>
<dbReference type="InterPro" id="IPR011333">
    <property type="entry name" value="SKP1/BTB/POZ_sf"/>
</dbReference>
<accession>A0A9W8PSB1</accession>
<proteinExistence type="predicted"/>
<dbReference type="PANTHER" id="PTHR47843">
    <property type="entry name" value="BTB DOMAIN-CONTAINING PROTEIN-RELATED"/>
    <property type="match status" value="1"/>
</dbReference>
<comment type="caution">
    <text evidence="1">The sequence shown here is derived from an EMBL/GenBank/DDBJ whole genome shotgun (WGS) entry which is preliminary data.</text>
</comment>
<protein>
    <recommendedName>
        <fullName evidence="3">BTB domain-containing protein</fullName>
    </recommendedName>
</protein>
<evidence type="ECO:0000313" key="1">
    <source>
        <dbReference type="EMBL" id="KAJ4016175.1"/>
    </source>
</evidence>
<keyword evidence="2" id="KW-1185">Reference proteome</keyword>
<dbReference type="AlphaFoldDB" id="A0A9W8PSB1"/>
<dbReference type="Gene3D" id="3.30.710.10">
    <property type="entry name" value="Potassium Channel Kv1.1, Chain A"/>
    <property type="match status" value="1"/>
</dbReference>